<reference evidence="22 23" key="1">
    <citation type="submission" date="2010-08" db="EMBL/GenBank/DDBJ databases">
        <authorList>
            <person name="Durkin A.S."/>
            <person name="Madupu R."/>
            <person name="Torralba M."/>
            <person name="Gillis M."/>
            <person name="Methe B."/>
            <person name="Sutton G."/>
            <person name="Nelson K.E."/>
        </authorList>
    </citation>
    <scope>NUCLEOTIDE SEQUENCE [LARGE SCALE GENOMIC DNA]</scope>
    <source>
        <strain evidence="22 23">PB189-T1-4</strain>
    </source>
</reference>
<evidence type="ECO:0000256" key="3">
    <source>
        <dbReference type="ARBA" id="ARBA00006001"/>
    </source>
</evidence>
<feature type="binding site" evidence="18">
    <location>
        <position position="126"/>
    </location>
    <ligand>
        <name>K(+)</name>
        <dbReference type="ChEBI" id="CHEBI:29103"/>
    </ligand>
</feature>
<feature type="binding site" evidence="17">
    <location>
        <begin position="431"/>
        <end position="435"/>
    </location>
    <ligand>
        <name>AMP</name>
        <dbReference type="ChEBI" id="CHEBI:456215"/>
    </ligand>
</feature>
<dbReference type="PROSITE" id="PS51385">
    <property type="entry name" value="YJEF_N"/>
    <property type="match status" value="1"/>
</dbReference>
<evidence type="ECO:0000256" key="16">
    <source>
        <dbReference type="ARBA" id="ARBA00049209"/>
    </source>
</evidence>
<dbReference type="InterPro" id="IPR030677">
    <property type="entry name" value="Nnr"/>
</dbReference>
<dbReference type="Pfam" id="PF03853">
    <property type="entry name" value="YjeF_N"/>
    <property type="match status" value="1"/>
</dbReference>
<feature type="binding site" evidence="18">
    <location>
        <position position="162"/>
    </location>
    <ligand>
        <name>K(+)</name>
        <dbReference type="ChEBI" id="CHEBI:29103"/>
    </ligand>
</feature>
<dbReference type="InterPro" id="IPR029056">
    <property type="entry name" value="Ribokinase-like"/>
</dbReference>
<feature type="domain" description="YjeF N-terminal" evidence="21">
    <location>
        <begin position="10"/>
        <end position="216"/>
    </location>
</feature>
<comment type="cofactor">
    <cofactor evidence="18 19">
        <name>K(+)</name>
        <dbReference type="ChEBI" id="CHEBI:29103"/>
    </cofactor>
    <text evidence="18 19">Binds 1 potassium ion per subunit.</text>
</comment>
<dbReference type="NCBIfam" id="TIGR00196">
    <property type="entry name" value="yjeF_cterm"/>
    <property type="match status" value="1"/>
</dbReference>
<comment type="caution">
    <text evidence="22">The sequence shown here is derived from an EMBL/GenBank/DDBJ whole genome shotgun (WGS) entry which is preliminary data.</text>
</comment>
<keyword evidence="8 17" id="KW-0521">NADP</keyword>
<evidence type="ECO:0000256" key="11">
    <source>
        <dbReference type="ARBA" id="ARBA00023235"/>
    </source>
</evidence>
<comment type="catalytic activity">
    <reaction evidence="15 17 19">
        <text>(6S)-NADHX + ADP = AMP + phosphate + NADH + H(+)</text>
        <dbReference type="Rhea" id="RHEA:32223"/>
        <dbReference type="ChEBI" id="CHEBI:15378"/>
        <dbReference type="ChEBI" id="CHEBI:43474"/>
        <dbReference type="ChEBI" id="CHEBI:57945"/>
        <dbReference type="ChEBI" id="CHEBI:64074"/>
        <dbReference type="ChEBI" id="CHEBI:456215"/>
        <dbReference type="ChEBI" id="CHEBI:456216"/>
        <dbReference type="EC" id="4.2.1.136"/>
    </reaction>
</comment>
<feature type="binding site" evidence="17">
    <location>
        <position position="390"/>
    </location>
    <ligand>
        <name>(6S)-NADPHX</name>
        <dbReference type="ChEBI" id="CHEBI:64076"/>
    </ligand>
</feature>
<dbReference type="InterPro" id="IPR036652">
    <property type="entry name" value="YjeF_N_dom_sf"/>
</dbReference>
<name>A0ABN0B099_9ACTN</name>
<evidence type="ECO:0000256" key="5">
    <source>
        <dbReference type="ARBA" id="ARBA00022723"/>
    </source>
</evidence>
<accession>A0ABN0B099</accession>
<evidence type="ECO:0000256" key="17">
    <source>
        <dbReference type="HAMAP-Rule" id="MF_01965"/>
    </source>
</evidence>
<comment type="function">
    <text evidence="18">Catalyzes the epimerization of the S- and R-forms of NAD(P)HX, a damaged form of NAD(P)H that is a result of enzymatic or heat-dependent hydration. This is a prerequisite for the S-specific NAD(P)H-hydrate dehydratase to allow the repair of both epimers of NAD(P)HX.</text>
</comment>
<dbReference type="CDD" id="cd01171">
    <property type="entry name" value="YXKO-related"/>
    <property type="match status" value="1"/>
</dbReference>
<evidence type="ECO:0000256" key="1">
    <source>
        <dbReference type="ARBA" id="ARBA00000013"/>
    </source>
</evidence>
<evidence type="ECO:0000256" key="10">
    <source>
        <dbReference type="ARBA" id="ARBA00023027"/>
    </source>
</evidence>
<evidence type="ECO:0000256" key="2">
    <source>
        <dbReference type="ARBA" id="ARBA00000909"/>
    </source>
</evidence>
<evidence type="ECO:0000256" key="12">
    <source>
        <dbReference type="ARBA" id="ARBA00023239"/>
    </source>
</evidence>
<dbReference type="SUPFAM" id="SSF64153">
    <property type="entry name" value="YjeF N-terminal domain-like"/>
    <property type="match status" value="1"/>
</dbReference>
<feature type="binding site" evidence="17">
    <location>
        <position position="459"/>
    </location>
    <ligand>
        <name>AMP</name>
        <dbReference type="ChEBI" id="CHEBI:456215"/>
    </ligand>
</feature>
<comment type="similarity">
    <text evidence="17">Belongs to the NnrD/CARKD family.</text>
</comment>
<keyword evidence="13" id="KW-0511">Multifunctional enzyme</keyword>
<feature type="binding site" evidence="17">
    <location>
        <position position="460"/>
    </location>
    <ligand>
        <name>(6S)-NADPHX</name>
        <dbReference type="ChEBI" id="CHEBI:64076"/>
    </ligand>
</feature>
<dbReference type="PROSITE" id="PS01050">
    <property type="entry name" value="YJEF_C_2"/>
    <property type="match status" value="1"/>
</dbReference>
<dbReference type="Gene3D" id="3.40.50.10260">
    <property type="entry name" value="YjeF N-terminal domain"/>
    <property type="match status" value="1"/>
</dbReference>
<feature type="binding site" evidence="18">
    <location>
        <begin position="130"/>
        <end position="136"/>
    </location>
    <ligand>
        <name>(6S)-NADPHX</name>
        <dbReference type="ChEBI" id="CHEBI:64076"/>
    </ligand>
</feature>
<dbReference type="PANTHER" id="PTHR12592:SF0">
    <property type="entry name" value="ATP-DEPENDENT (S)-NAD(P)H-HYDRATE DEHYDRATASE"/>
    <property type="match status" value="1"/>
</dbReference>
<comment type="catalytic activity">
    <reaction evidence="16 17 19">
        <text>(6S)-NADPHX + ADP = AMP + phosphate + NADPH + H(+)</text>
        <dbReference type="Rhea" id="RHEA:32235"/>
        <dbReference type="ChEBI" id="CHEBI:15378"/>
        <dbReference type="ChEBI" id="CHEBI:43474"/>
        <dbReference type="ChEBI" id="CHEBI:57783"/>
        <dbReference type="ChEBI" id="CHEBI:64076"/>
        <dbReference type="ChEBI" id="CHEBI:456215"/>
        <dbReference type="ChEBI" id="CHEBI:456216"/>
        <dbReference type="EC" id="4.2.1.136"/>
    </reaction>
</comment>
<feature type="domain" description="YjeF C-terminal" evidence="20">
    <location>
        <begin position="227"/>
        <end position="523"/>
    </location>
</feature>
<dbReference type="NCBIfam" id="TIGR00197">
    <property type="entry name" value="yjeF_nterm"/>
    <property type="match status" value="1"/>
</dbReference>
<evidence type="ECO:0000256" key="8">
    <source>
        <dbReference type="ARBA" id="ARBA00022857"/>
    </source>
</evidence>
<evidence type="ECO:0000256" key="19">
    <source>
        <dbReference type="PIRNR" id="PIRNR017184"/>
    </source>
</evidence>
<comment type="catalytic activity">
    <reaction evidence="1 18 19">
        <text>(6R)-NADHX = (6S)-NADHX</text>
        <dbReference type="Rhea" id="RHEA:32215"/>
        <dbReference type="ChEBI" id="CHEBI:64074"/>
        <dbReference type="ChEBI" id="CHEBI:64075"/>
        <dbReference type="EC" id="5.1.99.6"/>
    </reaction>
</comment>
<sequence>MQPVLNVEDIKKVEHSLANVGVSISELMHRAGVAAAREVLQLGSIHHACVLCGFGNNAGDGWVAAEYLVSKGVDVTVVTPVGQDELQGDLLRVCAKSAEAHGVTVYVAPPKDELEQLLCQQDVIIDAIFGTGFHGRVREPFSLWIECINASSAVVVSIDVPSGLSAQTGHTEGACVHARLTVTMLALKPGLIADEGRDVCGAIVVAPLAEQTEYLVQEADPVAWRCDIEDYDGVYPELSSACNKFTRGSVLVVGGSARYPGACVLAARAAARSGAGYVTLAVPHCIAGLVQSQVCDIPVLGLPSGDDGMFDAPATQLISSLAKKASCVLVGPGMRVNAHTIAIVASLLEAAVPLVVDADGLNCIARLTDNALHRFPELIRRNQPLILTPHQKELARLTGSDEAFSTLSATLDAARKIVWTDGGSELVVMAKSSATACVSADVALLPKPGPAALATAGSGDVLAGIITSLLSQAPIAFDDLVRVCALACEIHGKAAQLAQQRYGMRGIMAHDLIDEIGLAAQSFYQEHECDGMAAGTAVVNDEAKVNN</sequence>
<dbReference type="Gene3D" id="3.40.1190.20">
    <property type="match status" value="1"/>
</dbReference>
<comment type="similarity">
    <text evidence="4 19">In the C-terminal section; belongs to the NnrD/CARKD family.</text>
</comment>
<evidence type="ECO:0000256" key="15">
    <source>
        <dbReference type="ARBA" id="ARBA00048238"/>
    </source>
</evidence>
<gene>
    <name evidence="18" type="primary">nnrE</name>
    <name evidence="17" type="synonym">nnrD</name>
    <name evidence="22" type="ORF">HMPREF9248_0911</name>
</gene>
<keyword evidence="11 18" id="KW-0413">Isomerase</keyword>
<evidence type="ECO:0000259" key="21">
    <source>
        <dbReference type="PROSITE" id="PS51385"/>
    </source>
</evidence>
<comment type="catalytic activity">
    <reaction evidence="2 18 19">
        <text>(6R)-NADPHX = (6S)-NADPHX</text>
        <dbReference type="Rhea" id="RHEA:32227"/>
        <dbReference type="ChEBI" id="CHEBI:64076"/>
        <dbReference type="ChEBI" id="CHEBI:64077"/>
        <dbReference type="EC" id="5.1.99.6"/>
    </reaction>
</comment>
<proteinExistence type="inferred from homology"/>
<dbReference type="PANTHER" id="PTHR12592">
    <property type="entry name" value="ATP-DEPENDENT (S)-NAD(P)H-HYDRATE DEHYDRATASE FAMILY MEMBER"/>
    <property type="match status" value="1"/>
</dbReference>
<organism evidence="22 23">
    <name type="scientific">Fannyhessea vaginae PB189-T1-4</name>
    <dbReference type="NCBI Taxonomy" id="866774"/>
    <lineage>
        <taxon>Bacteria</taxon>
        <taxon>Bacillati</taxon>
        <taxon>Actinomycetota</taxon>
        <taxon>Coriobacteriia</taxon>
        <taxon>Coriobacteriales</taxon>
        <taxon>Atopobiaceae</taxon>
        <taxon>Fannyhessea</taxon>
    </lineage>
</organism>
<dbReference type="InterPro" id="IPR017953">
    <property type="entry name" value="Carbohydrate_kinase_pred_CS"/>
</dbReference>
<feature type="binding site" evidence="17">
    <location>
        <position position="333"/>
    </location>
    <ligand>
        <name>(6S)-NADPHX</name>
        <dbReference type="ChEBI" id="CHEBI:64076"/>
    </ligand>
</feature>
<keyword evidence="9 18" id="KW-0630">Potassium</keyword>
<dbReference type="EC" id="4.2.1.136" evidence="19"/>
<feature type="binding site" evidence="17">
    <location>
        <position position="262"/>
    </location>
    <ligand>
        <name>(6S)-NADPHX</name>
        <dbReference type="ChEBI" id="CHEBI:64076"/>
    </ligand>
</feature>
<evidence type="ECO:0000256" key="18">
    <source>
        <dbReference type="HAMAP-Rule" id="MF_01966"/>
    </source>
</evidence>
<dbReference type="InterPro" id="IPR004443">
    <property type="entry name" value="YjeF_N_dom"/>
</dbReference>
<keyword evidence="6 17" id="KW-0547">Nucleotide-binding</keyword>
<comment type="similarity">
    <text evidence="18">Belongs to the NnrE/AIBP family.</text>
</comment>
<dbReference type="Pfam" id="PF01256">
    <property type="entry name" value="Carb_kinase"/>
    <property type="match status" value="1"/>
</dbReference>
<comment type="function">
    <text evidence="17">Catalyzes the dehydration of the S-form of NAD(P)HX at the expense of ADP, which is converted to AMP. Together with NAD(P)HX epimerase, which catalyzes the epimerization of the S- and R-forms, the enzyme allows the repair of both epimers of NAD(P)HX, a damaged form of NAD(P)H that is a result of enzymatic or heat-dependent hydration.</text>
</comment>
<comment type="subunit">
    <text evidence="17">Homotetramer.</text>
</comment>
<keyword evidence="23" id="KW-1185">Reference proteome</keyword>
<dbReference type="InterPro" id="IPR000631">
    <property type="entry name" value="CARKD"/>
</dbReference>
<evidence type="ECO:0000313" key="22">
    <source>
        <dbReference type="EMBL" id="EFL44202.1"/>
    </source>
</evidence>
<dbReference type="Proteomes" id="UP000004431">
    <property type="component" value="Unassembled WGS sequence"/>
</dbReference>
<evidence type="ECO:0000259" key="20">
    <source>
        <dbReference type="PROSITE" id="PS51383"/>
    </source>
</evidence>
<evidence type="ECO:0000313" key="23">
    <source>
        <dbReference type="Proteomes" id="UP000004431"/>
    </source>
</evidence>
<dbReference type="PROSITE" id="PS51383">
    <property type="entry name" value="YJEF_C_3"/>
    <property type="match status" value="1"/>
</dbReference>
<dbReference type="EMBL" id="AEDQ01000017">
    <property type="protein sequence ID" value="EFL44202.1"/>
    <property type="molecule type" value="Genomic_DNA"/>
</dbReference>
<keyword evidence="5 18" id="KW-0479">Metal-binding</keyword>
<evidence type="ECO:0000256" key="13">
    <source>
        <dbReference type="ARBA" id="ARBA00023268"/>
    </source>
</evidence>
<evidence type="ECO:0000256" key="6">
    <source>
        <dbReference type="ARBA" id="ARBA00022741"/>
    </source>
</evidence>
<evidence type="ECO:0000256" key="14">
    <source>
        <dbReference type="ARBA" id="ARBA00025153"/>
    </source>
</evidence>
<comment type="caution">
    <text evidence="18">Lacks conserved residue(s) required for the propagation of feature annotation.</text>
</comment>
<evidence type="ECO:0000256" key="4">
    <source>
        <dbReference type="ARBA" id="ARBA00009524"/>
    </source>
</evidence>
<feature type="binding site" evidence="18">
    <location>
        <position position="57"/>
    </location>
    <ligand>
        <name>K(+)</name>
        <dbReference type="ChEBI" id="CHEBI:29103"/>
    </ligand>
</feature>
<comment type="similarity">
    <text evidence="3 19">In the N-terminal section; belongs to the NnrE/AIBP family.</text>
</comment>
<evidence type="ECO:0000256" key="7">
    <source>
        <dbReference type="ARBA" id="ARBA00022840"/>
    </source>
</evidence>
<comment type="cofactor">
    <cofactor evidence="17">
        <name>Mg(2+)</name>
        <dbReference type="ChEBI" id="CHEBI:18420"/>
    </cofactor>
</comment>
<feature type="binding site" evidence="18">
    <location>
        <position position="159"/>
    </location>
    <ligand>
        <name>(6S)-NADPHX</name>
        <dbReference type="ChEBI" id="CHEBI:64076"/>
    </ligand>
</feature>
<dbReference type="PIRSF" id="PIRSF017184">
    <property type="entry name" value="Nnr"/>
    <property type="match status" value="1"/>
</dbReference>
<protein>
    <recommendedName>
        <fullName evidence="19">Bifunctional NAD(P)H-hydrate repair enzyme</fullName>
    </recommendedName>
    <alternativeName>
        <fullName evidence="19">Nicotinamide nucleotide repair protein</fullName>
    </alternativeName>
    <domain>
        <recommendedName>
            <fullName evidence="19">ADP-dependent (S)-NAD(P)H-hydrate dehydratase</fullName>
            <ecNumber evidence="19">4.2.1.136</ecNumber>
        </recommendedName>
        <alternativeName>
            <fullName evidence="19">ADP-dependent NAD(P)HX dehydratase</fullName>
        </alternativeName>
    </domain>
    <domain>
        <recommendedName>
            <fullName evidence="19">NAD(P)H-hydrate epimerase</fullName>
            <ecNumber evidence="19">5.1.99.6</ecNumber>
        </recommendedName>
    </domain>
</protein>
<dbReference type="RefSeq" id="WP_006303910.1">
    <property type="nucleotide sequence ID" value="NZ_AEDQ01000017.1"/>
</dbReference>
<keyword evidence="10 17" id="KW-0520">NAD</keyword>
<evidence type="ECO:0000256" key="9">
    <source>
        <dbReference type="ARBA" id="ARBA00022958"/>
    </source>
</evidence>
<dbReference type="SUPFAM" id="SSF53613">
    <property type="entry name" value="Ribokinase-like"/>
    <property type="match status" value="1"/>
</dbReference>
<dbReference type="HAMAP" id="MF_01965">
    <property type="entry name" value="NADHX_dehydratase"/>
    <property type="match status" value="1"/>
</dbReference>
<keyword evidence="12 17" id="KW-0456">Lyase</keyword>
<dbReference type="EC" id="5.1.99.6" evidence="19"/>
<comment type="function">
    <text evidence="14 19">Bifunctional enzyme that catalyzes the epimerization of the S- and R-forms of NAD(P)HX and the dehydration of the S-form of NAD(P)HX at the expense of ADP, which is converted to AMP. This allows the repair of both epimers of NAD(P)HX, a damaged form of NAD(P)H that is a result of enzymatic or heat-dependent hydration.</text>
</comment>
<keyword evidence="7 17" id="KW-0067">ATP-binding</keyword>
<dbReference type="HAMAP" id="MF_01966">
    <property type="entry name" value="NADHX_epimerase"/>
    <property type="match status" value="1"/>
</dbReference>